<evidence type="ECO:0000256" key="5">
    <source>
        <dbReference type="ARBA" id="ARBA00022833"/>
    </source>
</evidence>
<feature type="compositionally biased region" description="Polar residues" evidence="11">
    <location>
        <begin position="131"/>
        <end position="169"/>
    </location>
</feature>
<dbReference type="AlphaFoldDB" id="A0A8E0QGN4"/>
<dbReference type="GO" id="GO:0006094">
    <property type="term" value="P:gluconeogenesis"/>
    <property type="evidence" value="ECO:0007669"/>
    <property type="project" value="UniProtKB-KW"/>
</dbReference>
<gene>
    <name evidence="13" type="ORF">Aud_000696</name>
</gene>
<comment type="caution">
    <text evidence="13">The sequence shown here is derived from an EMBL/GenBank/DDBJ whole genome shotgun (WGS) entry which is preliminary data.</text>
</comment>
<feature type="compositionally biased region" description="Polar residues" evidence="11">
    <location>
        <begin position="182"/>
        <end position="219"/>
    </location>
</feature>
<evidence type="ECO:0000313" key="13">
    <source>
        <dbReference type="EMBL" id="GIC84872.1"/>
    </source>
</evidence>
<dbReference type="GO" id="GO:0009267">
    <property type="term" value="P:cellular response to starvation"/>
    <property type="evidence" value="ECO:0007669"/>
    <property type="project" value="TreeGrafter"/>
</dbReference>
<dbReference type="RefSeq" id="XP_043142138.1">
    <property type="nucleotide sequence ID" value="XM_043286203.1"/>
</dbReference>
<evidence type="ECO:0000256" key="4">
    <source>
        <dbReference type="ARBA" id="ARBA00022723"/>
    </source>
</evidence>
<dbReference type="Gene3D" id="4.10.240.10">
    <property type="entry name" value="Zn(2)-C6 fungal-type DNA-binding domain"/>
    <property type="match status" value="1"/>
</dbReference>
<evidence type="ECO:0000256" key="10">
    <source>
        <dbReference type="ARBA" id="ARBA00040750"/>
    </source>
</evidence>
<dbReference type="SUPFAM" id="SSF57701">
    <property type="entry name" value="Zn2/Cys6 DNA-binding domain"/>
    <property type="match status" value="1"/>
</dbReference>
<dbReference type="Proteomes" id="UP000036893">
    <property type="component" value="Unassembled WGS sequence"/>
</dbReference>
<dbReference type="EMBL" id="BBXM02000001">
    <property type="protein sequence ID" value="GIC84872.1"/>
    <property type="molecule type" value="Genomic_DNA"/>
</dbReference>
<keyword evidence="4" id="KW-0479">Metal-binding</keyword>
<keyword evidence="7" id="KW-0238">DNA-binding</keyword>
<evidence type="ECO:0000256" key="9">
    <source>
        <dbReference type="ARBA" id="ARBA00023242"/>
    </source>
</evidence>
<evidence type="ECO:0000256" key="1">
    <source>
        <dbReference type="ARBA" id="ARBA00004123"/>
    </source>
</evidence>
<dbReference type="PANTHER" id="PTHR47659:SF1">
    <property type="entry name" value="TRANSCRIPTION ACTIVATOR OF GLUCONEOGENESIS ERT1"/>
    <property type="match status" value="1"/>
</dbReference>
<comment type="subcellular location">
    <subcellularLocation>
        <location evidence="1">Nucleus</location>
    </subcellularLocation>
</comment>
<evidence type="ECO:0000259" key="12">
    <source>
        <dbReference type="PROSITE" id="PS50048"/>
    </source>
</evidence>
<reference evidence="13" key="1">
    <citation type="journal article" date="2015" name="Genome Announc.">
        <title>Draft Genome Sequence of the Pathogenic Filamentous Fungus Aspergillus udagawae Strain IFM 46973T.</title>
        <authorList>
            <person name="Kusuya Y."/>
            <person name="Takahashi-Nakaguchi A."/>
            <person name="Takahashi H."/>
            <person name="Yaguchi T."/>
        </authorList>
    </citation>
    <scope>NUCLEOTIDE SEQUENCE</scope>
    <source>
        <strain evidence="13">IFM 46973</strain>
    </source>
</reference>
<protein>
    <recommendedName>
        <fullName evidence="10">Transcription activator of gluconeogenesis acuK</fullName>
    </recommendedName>
</protein>
<dbReference type="InterPro" id="IPR036864">
    <property type="entry name" value="Zn2-C6_fun-type_DNA-bd_sf"/>
</dbReference>
<dbReference type="SMART" id="SM00066">
    <property type="entry name" value="GAL4"/>
    <property type="match status" value="1"/>
</dbReference>
<feature type="compositionally biased region" description="Low complexity" evidence="11">
    <location>
        <begin position="170"/>
        <end position="181"/>
    </location>
</feature>
<accession>A0A8E0QGN4</accession>
<dbReference type="GO" id="GO:0000977">
    <property type="term" value="F:RNA polymerase II transcription regulatory region sequence-specific DNA binding"/>
    <property type="evidence" value="ECO:0007669"/>
    <property type="project" value="TreeGrafter"/>
</dbReference>
<dbReference type="PANTHER" id="PTHR47659">
    <property type="entry name" value="ZN(II)2CYS6 TRANSCRIPTION FACTOR (EUROFUNG)-RELATED"/>
    <property type="match status" value="1"/>
</dbReference>
<evidence type="ECO:0000313" key="14">
    <source>
        <dbReference type="Proteomes" id="UP000036893"/>
    </source>
</evidence>
<sequence length="684" mass="74338">MKMEDKESAPALAGDHGGVDQDTPDVGDRTEQAKHKTNGATENAPKSANAKDPSRPRRKKARRACFACQRAHLTCGDERPCQRCIKRGLQDACHDGVRKKAKYLHDAPDGALMPGVGGNFYNNAMRNNLPLSRNGANTVNTTSQQNSGTNYYPTPQSNSYSVYQDTPLAQSSFPSQSPVSPTFNMKSTPTARSNSLSSSVNPQPPNTTVSGATSQSQNPFAGPFFDPSDPALFNFDLSSMNFENRYGALEFGMLGHMATGAGDSPTDSATQRGSIGRSGSAQYSTTPITGAPGFGESPGNQQPFMFGNDPLLNEWPNSQAPHQGHLNVGGGYPQGGMMHMAKSDAPHAFAIESGPASFSSPSATTSPHINSGYDENSLGNTVANKSNGLTANGQRPAITTPSLKHQSLQFGVKRRQRNPSTVYESVKEPYAYTNRFHNLTAFIQRRFSPQKTLQIAKALASIRPSFIATTKTLNRDDLIFMEKCFQRTLWEYEDFINACGTPTIVCRRTGEIAAVGKEFSILTGWKKDVLLGKEPNLNVNTGGSSVPQSGTTSRGSFTPRSSSLENTTPGRPQPVFLAELLDDDSVVEFYEDFARLAFGDSRGSVMTTCKLLKYKTKEDMELAQSDDNQRWNNHLRKGGIAGEAGMNQLGFKDGKVECAYCWTVKRDVFDIPMLIVMNVSCQRL</sequence>
<comment type="similarity">
    <text evidence="2">Belongs to the ERT1/acuK family.</text>
</comment>
<dbReference type="InterPro" id="IPR056751">
    <property type="entry name" value="PAS_13"/>
</dbReference>
<evidence type="ECO:0000256" key="2">
    <source>
        <dbReference type="ARBA" id="ARBA00010855"/>
    </source>
</evidence>
<reference evidence="13" key="2">
    <citation type="submission" date="2021-01" db="EMBL/GenBank/DDBJ databases">
        <title>Pan-genome distribution and transcriptional activeness of fungal secondary metabolism genes in Aspergillus section Fumigati.</title>
        <authorList>
            <person name="Takahashi H."/>
            <person name="Umemura M."/>
            <person name="Ninomiya A."/>
            <person name="Kusuya Y."/>
            <person name="Urayama S."/>
            <person name="Shimizu M."/>
            <person name="Watanabe A."/>
            <person name="Kamei K."/>
            <person name="Yaguchi T."/>
            <person name="Hagiwara D."/>
        </authorList>
    </citation>
    <scope>NUCLEOTIDE SEQUENCE</scope>
    <source>
        <strain evidence="13">IFM 46973</strain>
    </source>
</reference>
<dbReference type="GO" id="GO:0005634">
    <property type="term" value="C:nucleus"/>
    <property type="evidence" value="ECO:0007669"/>
    <property type="project" value="UniProtKB-SubCell"/>
</dbReference>
<keyword evidence="9" id="KW-0539">Nucleus</keyword>
<dbReference type="InterPro" id="IPR050335">
    <property type="entry name" value="ERT1_acuK_gluconeogen_tf"/>
</dbReference>
<evidence type="ECO:0000256" key="7">
    <source>
        <dbReference type="ARBA" id="ARBA00023125"/>
    </source>
</evidence>
<dbReference type="GO" id="GO:0000981">
    <property type="term" value="F:DNA-binding transcription factor activity, RNA polymerase II-specific"/>
    <property type="evidence" value="ECO:0007669"/>
    <property type="project" value="InterPro"/>
</dbReference>
<keyword evidence="3" id="KW-0312">Gluconeogenesis</keyword>
<evidence type="ECO:0000256" key="3">
    <source>
        <dbReference type="ARBA" id="ARBA00022432"/>
    </source>
</evidence>
<evidence type="ECO:0000256" key="11">
    <source>
        <dbReference type="SAM" id="MobiDB-lite"/>
    </source>
</evidence>
<dbReference type="InterPro" id="IPR001138">
    <property type="entry name" value="Zn2Cys6_DnaBD"/>
</dbReference>
<dbReference type="PROSITE" id="PS50048">
    <property type="entry name" value="ZN2_CY6_FUNGAL_2"/>
    <property type="match status" value="1"/>
</dbReference>
<organism evidence="13 14">
    <name type="scientific">Aspergillus udagawae</name>
    <dbReference type="NCBI Taxonomy" id="91492"/>
    <lineage>
        <taxon>Eukaryota</taxon>
        <taxon>Fungi</taxon>
        <taxon>Dikarya</taxon>
        <taxon>Ascomycota</taxon>
        <taxon>Pezizomycotina</taxon>
        <taxon>Eurotiomycetes</taxon>
        <taxon>Eurotiomycetidae</taxon>
        <taxon>Eurotiales</taxon>
        <taxon>Aspergillaceae</taxon>
        <taxon>Aspergillus</taxon>
        <taxon>Aspergillus subgen. Fumigati</taxon>
    </lineage>
</organism>
<feature type="compositionally biased region" description="Polar residues" evidence="11">
    <location>
        <begin position="538"/>
        <end position="570"/>
    </location>
</feature>
<feature type="region of interest" description="Disordered" evidence="11">
    <location>
        <begin position="1"/>
        <end position="58"/>
    </location>
</feature>
<feature type="region of interest" description="Disordered" evidence="11">
    <location>
        <begin position="538"/>
        <end position="571"/>
    </location>
</feature>
<feature type="domain" description="Zn(2)-C6 fungal-type" evidence="12">
    <location>
        <begin position="64"/>
        <end position="93"/>
    </location>
</feature>
<evidence type="ECO:0000256" key="6">
    <source>
        <dbReference type="ARBA" id="ARBA00023015"/>
    </source>
</evidence>
<proteinExistence type="inferred from homology"/>
<feature type="region of interest" description="Disordered" evidence="11">
    <location>
        <begin position="262"/>
        <end position="285"/>
    </location>
</feature>
<keyword evidence="8" id="KW-0804">Transcription</keyword>
<feature type="region of interest" description="Disordered" evidence="11">
    <location>
        <begin position="131"/>
        <end position="225"/>
    </location>
</feature>
<evidence type="ECO:0000256" key="8">
    <source>
        <dbReference type="ARBA" id="ARBA00023163"/>
    </source>
</evidence>
<name>A0A8E0QGN4_9EURO</name>
<dbReference type="CDD" id="cd00067">
    <property type="entry name" value="GAL4"/>
    <property type="match status" value="1"/>
</dbReference>
<keyword evidence="6" id="KW-0805">Transcription regulation</keyword>
<dbReference type="GO" id="GO:0008270">
    <property type="term" value="F:zinc ion binding"/>
    <property type="evidence" value="ECO:0007669"/>
    <property type="project" value="InterPro"/>
</dbReference>
<keyword evidence="5" id="KW-0862">Zinc</keyword>
<feature type="compositionally biased region" description="Polar residues" evidence="11">
    <location>
        <begin position="265"/>
        <end position="285"/>
    </location>
</feature>
<dbReference type="GeneID" id="66988172"/>
<dbReference type="Pfam" id="PF24990">
    <property type="entry name" value="PAS_13"/>
    <property type="match status" value="1"/>
</dbReference>